<proteinExistence type="predicted"/>
<dbReference type="Gene3D" id="2.60.120.10">
    <property type="entry name" value="Jelly Rolls"/>
    <property type="match status" value="1"/>
</dbReference>
<dbReference type="SUPFAM" id="SSF51182">
    <property type="entry name" value="RmlC-like cupins"/>
    <property type="match status" value="1"/>
</dbReference>
<dbReference type="InterPro" id="IPR050807">
    <property type="entry name" value="TransReg_Diox_bact_type"/>
</dbReference>
<dbReference type="PANTHER" id="PTHR46797:SF1">
    <property type="entry name" value="METHYLPHOSPHONATE SYNTHASE"/>
    <property type="match status" value="1"/>
</dbReference>
<evidence type="ECO:0000259" key="2">
    <source>
        <dbReference type="PROSITE" id="PS50943"/>
    </source>
</evidence>
<evidence type="ECO:0000256" key="1">
    <source>
        <dbReference type="ARBA" id="ARBA00023125"/>
    </source>
</evidence>
<dbReference type="EMBL" id="QEEZ01000012">
    <property type="protein sequence ID" value="PWC01460.1"/>
    <property type="molecule type" value="Genomic_DNA"/>
</dbReference>
<dbReference type="InterPro" id="IPR010982">
    <property type="entry name" value="Lambda_DNA-bd_dom_sf"/>
</dbReference>
<protein>
    <submittedName>
        <fullName evidence="3">Helix-turn-helix domain-containing protein</fullName>
    </submittedName>
</protein>
<organism evidence="3 4">
    <name type="scientific">Corynebacterium yudongzhengii</name>
    <dbReference type="NCBI Taxonomy" id="2080740"/>
    <lineage>
        <taxon>Bacteria</taxon>
        <taxon>Bacillati</taxon>
        <taxon>Actinomycetota</taxon>
        <taxon>Actinomycetes</taxon>
        <taxon>Mycobacteriales</taxon>
        <taxon>Corynebacteriaceae</taxon>
        <taxon>Corynebacterium</taxon>
    </lineage>
</organism>
<dbReference type="OrthoDB" id="5584941at2"/>
<comment type="caution">
    <text evidence="3">The sequence shown here is derived from an EMBL/GenBank/DDBJ whole genome shotgun (WGS) entry which is preliminary data.</text>
</comment>
<evidence type="ECO:0000313" key="3">
    <source>
        <dbReference type="EMBL" id="PWC01460.1"/>
    </source>
</evidence>
<gene>
    <name evidence="3" type="ORF">DF222_07325</name>
</gene>
<dbReference type="AlphaFoldDB" id="A0A2U1T612"/>
<keyword evidence="1" id="KW-0238">DNA-binding</keyword>
<reference evidence="4" key="1">
    <citation type="submission" date="2018-04" db="EMBL/GenBank/DDBJ databases">
        <authorList>
            <person name="Liu S."/>
            <person name="Wang Z."/>
            <person name="Li J."/>
        </authorList>
    </citation>
    <scope>NUCLEOTIDE SEQUENCE [LARGE SCALE GENOMIC DNA]</scope>
    <source>
        <strain evidence="4">2189</strain>
    </source>
</reference>
<dbReference type="Proteomes" id="UP000244989">
    <property type="component" value="Unassembled WGS sequence"/>
</dbReference>
<dbReference type="InterPro" id="IPR001387">
    <property type="entry name" value="Cro/C1-type_HTH"/>
</dbReference>
<dbReference type="PROSITE" id="PS50943">
    <property type="entry name" value="HTH_CROC1"/>
    <property type="match status" value="1"/>
</dbReference>
<dbReference type="SUPFAM" id="SSF47413">
    <property type="entry name" value="lambda repressor-like DNA-binding domains"/>
    <property type="match status" value="1"/>
</dbReference>
<dbReference type="Gene3D" id="1.10.260.40">
    <property type="entry name" value="lambda repressor-like DNA-binding domains"/>
    <property type="match status" value="1"/>
</dbReference>
<dbReference type="InterPro" id="IPR011051">
    <property type="entry name" value="RmlC_Cupin_sf"/>
</dbReference>
<dbReference type="CDD" id="cd02209">
    <property type="entry name" value="cupin_XRE_C"/>
    <property type="match status" value="1"/>
</dbReference>
<feature type="domain" description="HTH cro/C1-type" evidence="2">
    <location>
        <begin position="1"/>
        <end position="46"/>
    </location>
</feature>
<dbReference type="GO" id="GO:0005829">
    <property type="term" value="C:cytosol"/>
    <property type="evidence" value="ECO:0007669"/>
    <property type="project" value="TreeGrafter"/>
</dbReference>
<sequence length="154" mass="16172">MSAAELARRAGLSKATLSMIEAGEGNPTIETLAAIAVALSIPLTDLVEHTVSRSDLLVPATDVEITRELLNRIPAGAMVEIWRLRMPPGARFDGVPHTSGTTETLYLADGDLHVTTASDTHVLGPGDLLSFIGDQQHGYSTDSGADVLVLLATT</sequence>
<accession>A0A2U1T612</accession>
<evidence type="ECO:0000313" key="4">
    <source>
        <dbReference type="Proteomes" id="UP000244989"/>
    </source>
</evidence>
<dbReference type="GO" id="GO:0003700">
    <property type="term" value="F:DNA-binding transcription factor activity"/>
    <property type="evidence" value="ECO:0007669"/>
    <property type="project" value="TreeGrafter"/>
</dbReference>
<dbReference type="Pfam" id="PF01381">
    <property type="entry name" value="HTH_3"/>
    <property type="match status" value="1"/>
</dbReference>
<dbReference type="SMART" id="SM00530">
    <property type="entry name" value="HTH_XRE"/>
    <property type="match status" value="1"/>
</dbReference>
<dbReference type="Pfam" id="PF07883">
    <property type="entry name" value="Cupin_2"/>
    <property type="match status" value="1"/>
</dbReference>
<keyword evidence="4" id="KW-1185">Reference proteome</keyword>
<dbReference type="GO" id="GO:0003677">
    <property type="term" value="F:DNA binding"/>
    <property type="evidence" value="ECO:0007669"/>
    <property type="project" value="UniProtKB-KW"/>
</dbReference>
<dbReference type="KEGG" id="cyz:C3B44_06240"/>
<name>A0A2U1T612_9CORY</name>
<dbReference type="CDD" id="cd00093">
    <property type="entry name" value="HTH_XRE"/>
    <property type="match status" value="1"/>
</dbReference>
<dbReference type="InterPro" id="IPR013096">
    <property type="entry name" value="Cupin_2"/>
</dbReference>
<dbReference type="InterPro" id="IPR014710">
    <property type="entry name" value="RmlC-like_jellyroll"/>
</dbReference>
<dbReference type="PANTHER" id="PTHR46797">
    <property type="entry name" value="HTH-TYPE TRANSCRIPTIONAL REGULATOR"/>
    <property type="match status" value="1"/>
</dbReference>